<dbReference type="AlphaFoldDB" id="A0A2N5SU38"/>
<dbReference type="OrthoDB" id="9628807at2759"/>
<protein>
    <submittedName>
        <fullName evidence="1">Uncharacterized protein</fullName>
    </submittedName>
</protein>
<proteinExistence type="predicted"/>
<name>A0A2N5SU38_9BASI</name>
<reference evidence="1 2" key="1">
    <citation type="submission" date="2017-11" db="EMBL/GenBank/DDBJ databases">
        <title>De novo assembly and phasing of dikaryotic genomes from two isolates of Puccinia coronata f. sp. avenae, the causal agent of oat crown rust.</title>
        <authorList>
            <person name="Miller M.E."/>
            <person name="Zhang Y."/>
            <person name="Omidvar V."/>
            <person name="Sperschneider J."/>
            <person name="Schwessinger B."/>
            <person name="Raley C."/>
            <person name="Palmer J.M."/>
            <person name="Garnica D."/>
            <person name="Upadhyaya N."/>
            <person name="Rathjen J."/>
            <person name="Taylor J.M."/>
            <person name="Park R.F."/>
            <person name="Dodds P.N."/>
            <person name="Hirsch C.D."/>
            <person name="Kianian S.F."/>
            <person name="Figueroa M."/>
        </authorList>
    </citation>
    <scope>NUCLEOTIDE SEQUENCE [LARGE SCALE GENOMIC DNA]</scope>
    <source>
        <strain evidence="1">12NC29</strain>
    </source>
</reference>
<keyword evidence="2" id="KW-1185">Reference proteome</keyword>
<gene>
    <name evidence="1" type="ORF">PCANC_12304</name>
</gene>
<accession>A0A2N5SU38</accession>
<evidence type="ECO:0000313" key="1">
    <source>
        <dbReference type="EMBL" id="PLW16747.1"/>
    </source>
</evidence>
<sequence>MLALRIEDHSSIGLSGPGSAGRQSFYGFIILVVDGAPVSCGTFRSWGERVAEKVFDCDKMKCEPTKPNPELGELAKLDAKLGELTKLDARLGELTKLNAKLGELAKLSELAELGELSNLNTKLGKPANLDAELGELIKLNADDGELSGLTKLNAELDTRDPRVY</sequence>
<dbReference type="EMBL" id="PGCJ01000863">
    <property type="protein sequence ID" value="PLW16747.1"/>
    <property type="molecule type" value="Genomic_DNA"/>
</dbReference>
<evidence type="ECO:0000313" key="2">
    <source>
        <dbReference type="Proteomes" id="UP000235388"/>
    </source>
</evidence>
<organism evidence="1 2">
    <name type="scientific">Puccinia coronata f. sp. avenae</name>
    <dbReference type="NCBI Taxonomy" id="200324"/>
    <lineage>
        <taxon>Eukaryota</taxon>
        <taxon>Fungi</taxon>
        <taxon>Dikarya</taxon>
        <taxon>Basidiomycota</taxon>
        <taxon>Pucciniomycotina</taxon>
        <taxon>Pucciniomycetes</taxon>
        <taxon>Pucciniales</taxon>
        <taxon>Pucciniaceae</taxon>
        <taxon>Puccinia</taxon>
    </lineage>
</organism>
<dbReference type="Proteomes" id="UP000235388">
    <property type="component" value="Unassembled WGS sequence"/>
</dbReference>
<comment type="caution">
    <text evidence="1">The sequence shown here is derived from an EMBL/GenBank/DDBJ whole genome shotgun (WGS) entry which is preliminary data.</text>
</comment>